<evidence type="ECO:0000313" key="4">
    <source>
        <dbReference type="Proteomes" id="UP001595698"/>
    </source>
</evidence>
<sequence length="177" mass="19545">MSDFRRVHPVRGEHDERMMAEATTNDCPASEGDEGRSSLAVLERFYRAEVAYIAAGGLGKADFGELAECLDPEVVMYQADSLPYGGTWRGPSGIEQFMAAMSEAWQSLEFLEQKYVVDGGSVVVWNRGILRARATGRALETSVMQLMTIKNGRIAEIHPFYLDTSAVLHVLRPDGDV</sequence>
<dbReference type="Gene3D" id="3.10.450.50">
    <property type="match status" value="1"/>
</dbReference>
<protein>
    <submittedName>
        <fullName evidence="3">Nuclear transport factor 2 family protein</fullName>
    </submittedName>
</protein>
<dbReference type="SUPFAM" id="SSF54427">
    <property type="entry name" value="NTF2-like"/>
    <property type="match status" value="1"/>
</dbReference>
<reference evidence="4" key="1">
    <citation type="journal article" date="2019" name="Int. J. Syst. Evol. Microbiol.">
        <title>The Global Catalogue of Microorganisms (GCM) 10K type strain sequencing project: providing services to taxonomists for standard genome sequencing and annotation.</title>
        <authorList>
            <consortium name="The Broad Institute Genomics Platform"/>
            <consortium name="The Broad Institute Genome Sequencing Center for Infectious Disease"/>
            <person name="Wu L."/>
            <person name="Ma J."/>
        </authorList>
    </citation>
    <scope>NUCLEOTIDE SEQUENCE [LARGE SCALE GENOMIC DNA]</scope>
    <source>
        <strain evidence="4">TBRC 7912</strain>
    </source>
</reference>
<feature type="compositionally biased region" description="Basic and acidic residues" evidence="1">
    <location>
        <begin position="1"/>
        <end position="19"/>
    </location>
</feature>
<accession>A0ABV8F3X0</accession>
<dbReference type="Proteomes" id="UP001595698">
    <property type="component" value="Unassembled WGS sequence"/>
</dbReference>
<comment type="caution">
    <text evidence="3">The sequence shown here is derived from an EMBL/GenBank/DDBJ whole genome shotgun (WGS) entry which is preliminary data.</text>
</comment>
<name>A0ABV8F3X0_9ACTN</name>
<dbReference type="EMBL" id="JBHSBC010000021">
    <property type="protein sequence ID" value="MFC3982695.1"/>
    <property type="molecule type" value="Genomic_DNA"/>
</dbReference>
<feature type="region of interest" description="Disordered" evidence="1">
    <location>
        <begin position="1"/>
        <end position="33"/>
    </location>
</feature>
<keyword evidence="4" id="KW-1185">Reference proteome</keyword>
<feature type="domain" description="SnoaL-like" evidence="2">
    <location>
        <begin position="57"/>
        <end position="157"/>
    </location>
</feature>
<dbReference type="InterPro" id="IPR037401">
    <property type="entry name" value="SnoaL-like"/>
</dbReference>
<dbReference type="PANTHER" id="PTHR41252:SF1">
    <property type="entry name" value="BLR2505 PROTEIN"/>
    <property type="match status" value="1"/>
</dbReference>
<dbReference type="InterPro" id="IPR032710">
    <property type="entry name" value="NTF2-like_dom_sf"/>
</dbReference>
<gene>
    <name evidence="3" type="ORF">ACFOYY_21310</name>
</gene>
<evidence type="ECO:0000313" key="3">
    <source>
        <dbReference type="EMBL" id="MFC3982695.1"/>
    </source>
</evidence>
<evidence type="ECO:0000256" key="1">
    <source>
        <dbReference type="SAM" id="MobiDB-lite"/>
    </source>
</evidence>
<organism evidence="3 4">
    <name type="scientific">Streptosporangium jomthongense</name>
    <dbReference type="NCBI Taxonomy" id="1193683"/>
    <lineage>
        <taxon>Bacteria</taxon>
        <taxon>Bacillati</taxon>
        <taxon>Actinomycetota</taxon>
        <taxon>Actinomycetes</taxon>
        <taxon>Streptosporangiales</taxon>
        <taxon>Streptosporangiaceae</taxon>
        <taxon>Streptosporangium</taxon>
    </lineage>
</organism>
<evidence type="ECO:0000259" key="2">
    <source>
        <dbReference type="Pfam" id="PF12680"/>
    </source>
</evidence>
<dbReference type="PANTHER" id="PTHR41252">
    <property type="entry name" value="BLR2505 PROTEIN"/>
    <property type="match status" value="1"/>
</dbReference>
<dbReference type="Pfam" id="PF12680">
    <property type="entry name" value="SnoaL_2"/>
    <property type="match status" value="1"/>
</dbReference>
<proteinExistence type="predicted"/>